<dbReference type="EnsemblBacteria" id="BAD01881">
    <property type="protein sequence ID" value="BAD01881"/>
    <property type="gene ID" value="BAD01881"/>
</dbReference>
<protein>
    <submittedName>
        <fullName evidence="1">Uncharacterized protein</fullName>
    </submittedName>
</protein>
<evidence type="ECO:0000313" key="2">
    <source>
        <dbReference type="Proteomes" id="UP000001425"/>
    </source>
</evidence>
<sequence>MQINYYTAKPMNNPLLMLKDKTGSMKIKLLISLLILTPITALSSVVFAQSMHSEQSKKAEQNSEAAFDYAGYYYVETYCQARSYNKPHFDSVKNATSSYNDRFKVYMNRNGVTNTNAIATASQQMFFRNGQVITNAIKETCASVMVGTGR</sequence>
<dbReference type="Proteomes" id="UP000001425">
    <property type="component" value="Plasmid pSYSM"/>
</dbReference>
<dbReference type="AlphaFoldDB" id="Q6ZEL9"/>
<keyword evidence="2" id="KW-1185">Reference proteome</keyword>
<dbReference type="InParanoid" id="Q6ZEL9"/>
<geneLocation type="plasmid" evidence="1 2">
    <name>pSYSM</name>
</geneLocation>
<proteinExistence type="predicted"/>
<name>Q6ZEL9_SYNY3</name>
<reference evidence="1 2" key="1">
    <citation type="journal article" date="2003" name="DNA Res.">
        <title>Structural analysis of four large plasmids harboring in a unicellular cyanobacterium, Synechocystis sp. PCC 6803.</title>
        <authorList>
            <person name="Kaneko T."/>
            <person name="Nakamura Y."/>
            <person name="Sasamoto S."/>
            <person name="Watanabe A."/>
            <person name="Kohara M."/>
            <person name="Matsumoto M."/>
            <person name="Shimpo S."/>
            <person name="Yamada M."/>
            <person name="Tabata S."/>
        </authorList>
    </citation>
    <scope>NUCLEOTIDE SEQUENCE [LARGE SCALE GENOMIC DNA]</scope>
    <source>
        <strain evidence="2">ATCC 27184 / PCC 6803 / Kazusa</strain>
    </source>
</reference>
<organism evidence="1 2">
    <name type="scientific">Synechocystis sp. (strain ATCC 27184 / PCC 6803 / Kazusa)</name>
    <dbReference type="NCBI Taxonomy" id="1111708"/>
    <lineage>
        <taxon>Bacteria</taxon>
        <taxon>Bacillati</taxon>
        <taxon>Cyanobacteriota</taxon>
        <taxon>Cyanophyceae</taxon>
        <taxon>Synechococcales</taxon>
        <taxon>Merismopediaceae</taxon>
        <taxon>Synechocystis</taxon>
    </lineage>
</organism>
<evidence type="ECO:0000313" key="1">
    <source>
        <dbReference type="EMBL" id="BAD01881.1"/>
    </source>
</evidence>
<keyword evidence="1" id="KW-0614">Plasmid</keyword>
<dbReference type="KEGG" id="syn:slr5111"/>
<accession>Q6ZEL9</accession>
<dbReference type="EMBL" id="AP004310">
    <property type="protein sequence ID" value="BAD01881.1"/>
    <property type="molecule type" value="Genomic_DNA"/>
</dbReference>
<gene>
    <name evidence="1" type="ordered locus">slr5111</name>
</gene>